<dbReference type="NCBIfam" id="TIGR01101">
    <property type="entry name" value="V_ATP_synt_F"/>
    <property type="match status" value="1"/>
</dbReference>
<comment type="subunit">
    <text evidence="6">V-ATPase is a heteromultimeric enzyme composed of a peripheral catalytic V1 complex (components A to H) attached to an integral membrane V0 proton pore complex (components: a, c, c', c'', d, e, f and VOA1).</text>
</comment>
<dbReference type="STRING" id="1555241.A0A4P9WZF1"/>
<evidence type="ECO:0000313" key="10">
    <source>
        <dbReference type="EMBL" id="RKP00650.1"/>
    </source>
</evidence>
<accession>A0A4P9WZF1</accession>
<evidence type="ECO:0000313" key="11">
    <source>
        <dbReference type="Proteomes" id="UP000268535"/>
    </source>
</evidence>
<sequence length="120" mass="12956">MSALQQKDRVLIAVIGDEDTVTGLLLAGVGHQDGKSKPNYLIVTAKTPLPKIEEAFADFASRKDIAIILITQNVADDIRPQLDAHSAAFPTVLEIPSKESPYDASKDSVMKRIRAILGSD</sequence>
<dbReference type="GO" id="GO:0000329">
    <property type="term" value="C:fungal-type vacuole membrane"/>
    <property type="evidence" value="ECO:0007669"/>
    <property type="project" value="TreeGrafter"/>
</dbReference>
<evidence type="ECO:0000256" key="5">
    <source>
        <dbReference type="ARBA" id="ARBA00023065"/>
    </source>
</evidence>
<evidence type="ECO:0000256" key="2">
    <source>
        <dbReference type="ARBA" id="ARBA00013430"/>
    </source>
</evidence>
<gene>
    <name evidence="9" type="ORF">CAUPRSCDRAFT_7279</name>
    <name evidence="10" type="ORF">CXG81DRAFT_29921</name>
</gene>
<evidence type="ECO:0000256" key="8">
    <source>
        <dbReference type="PIRNR" id="PIRNR015945"/>
    </source>
</evidence>
<name>A0A4P9WZF1_9FUNG</name>
<dbReference type="Gene3D" id="3.40.50.10580">
    <property type="entry name" value="ATPase, V1 complex, subunit F"/>
    <property type="match status" value="1"/>
</dbReference>
<dbReference type="InterPro" id="IPR008218">
    <property type="entry name" value="ATPase_V1-cplx_f_g_su"/>
</dbReference>
<dbReference type="OrthoDB" id="10261947at2759"/>
<dbReference type="EMBL" id="ML009503">
    <property type="protein sequence ID" value="RKO96950.1"/>
    <property type="molecule type" value="Genomic_DNA"/>
</dbReference>
<comment type="similarity">
    <text evidence="1 8">Belongs to the V-ATPase F subunit family.</text>
</comment>
<reference evidence="10" key="2">
    <citation type="submission" date="2018-04" db="EMBL/GenBank/DDBJ databases">
        <title>Leveraging single-cell genomics to expand the Fungal Tree of Life.</title>
        <authorList>
            <consortium name="DOE Joint Genome Institute"/>
            <person name="Ahrendt S.R."/>
            <person name="Quandt C.A."/>
            <person name="Ciobanu D."/>
            <person name="Clum A."/>
            <person name="Salamov A."/>
            <person name="Andreopoulos B."/>
            <person name="Cheng J.-F."/>
            <person name="Woyke T."/>
            <person name="Pelin A."/>
            <person name="Henrissat B."/>
            <person name="Benny G.L."/>
            <person name="Smith M.E."/>
            <person name="James T.Y."/>
            <person name="Grigoriev I.V."/>
        </authorList>
    </citation>
    <scope>NUCLEOTIDE SEQUENCE</scope>
    <source>
        <strain evidence="10">ATCC 52028</strain>
    </source>
</reference>
<dbReference type="FunFam" id="3.40.50.10580:FF:000004">
    <property type="entry name" value="V-type proton ATPase subunit F"/>
    <property type="match status" value="1"/>
</dbReference>
<evidence type="ECO:0000256" key="4">
    <source>
        <dbReference type="ARBA" id="ARBA00022781"/>
    </source>
</evidence>
<proteinExistence type="inferred from homology"/>
<dbReference type="Pfam" id="PF01990">
    <property type="entry name" value="ATP-synt_F"/>
    <property type="match status" value="1"/>
</dbReference>
<reference evidence="11 12" key="1">
    <citation type="journal article" date="2018" name="Nat. Microbiol.">
        <title>Leveraging single-cell genomics to expand the fungal tree of life.</title>
        <authorList>
            <person name="Ahrendt S.R."/>
            <person name="Quandt C.A."/>
            <person name="Ciobanu D."/>
            <person name="Clum A."/>
            <person name="Salamov A."/>
            <person name="Andreopoulos B."/>
            <person name="Cheng J.F."/>
            <person name="Woyke T."/>
            <person name="Pelin A."/>
            <person name="Henrissat B."/>
            <person name="Reynolds N.K."/>
            <person name="Benny G.L."/>
            <person name="Smith M.E."/>
            <person name="James T.Y."/>
            <person name="Grigoriev I.V."/>
        </authorList>
    </citation>
    <scope>NUCLEOTIDE SEQUENCE [LARGE SCALE GENOMIC DNA]</scope>
    <source>
        <strain evidence="11 12">ATCC 52028</strain>
    </source>
</reference>
<comment type="function">
    <text evidence="7 8">Subunit of the V1 complex of vacuolar(H+)-ATPase (V-ATPase), a multisubunit enzyme composed of a peripheral complex (V1) that hydrolyzes ATP and a membrane integral complex (V0) that translocates protons. V-ATPase is responsible for acidifying and maintaining the pH of intracellular compartments.</text>
</comment>
<comment type="subunit">
    <text evidence="8">V-ATPase is a heteromultimeric enzyme made up of two complexes: the ATP-hydrolytic V1 complex and the proton translocation V0 complex.</text>
</comment>
<dbReference type="PIRSF" id="PIRSF015945">
    <property type="entry name" value="ATPase_V1_F_euk"/>
    <property type="match status" value="1"/>
</dbReference>
<dbReference type="PANTHER" id="PTHR13861:SF2">
    <property type="entry name" value="V-TYPE PROTON ATPASE SUBUNIT F"/>
    <property type="match status" value="1"/>
</dbReference>
<dbReference type="SUPFAM" id="SSF159468">
    <property type="entry name" value="AtpF-like"/>
    <property type="match status" value="1"/>
</dbReference>
<evidence type="ECO:0000256" key="7">
    <source>
        <dbReference type="ARBA" id="ARBA00046254"/>
    </source>
</evidence>
<evidence type="ECO:0000313" key="12">
    <source>
        <dbReference type="Proteomes" id="UP000274922"/>
    </source>
</evidence>
<evidence type="ECO:0000256" key="1">
    <source>
        <dbReference type="ARBA" id="ARBA00010148"/>
    </source>
</evidence>
<organism evidence="9 11">
    <name type="scientific">Caulochytrium protostelioides</name>
    <dbReference type="NCBI Taxonomy" id="1555241"/>
    <lineage>
        <taxon>Eukaryota</taxon>
        <taxon>Fungi</taxon>
        <taxon>Fungi incertae sedis</taxon>
        <taxon>Chytridiomycota</taxon>
        <taxon>Chytridiomycota incertae sedis</taxon>
        <taxon>Chytridiomycetes</taxon>
        <taxon>Caulochytriales</taxon>
        <taxon>Caulochytriaceae</taxon>
        <taxon>Caulochytrium</taxon>
    </lineage>
</organism>
<evidence type="ECO:0000256" key="6">
    <source>
        <dbReference type="ARBA" id="ARBA00029477"/>
    </source>
</evidence>
<evidence type="ECO:0000256" key="3">
    <source>
        <dbReference type="ARBA" id="ARBA00022448"/>
    </source>
</evidence>
<dbReference type="GO" id="GO:0033180">
    <property type="term" value="C:proton-transporting V-type ATPase, V1 domain"/>
    <property type="evidence" value="ECO:0007669"/>
    <property type="project" value="InterPro"/>
</dbReference>
<dbReference type="EMBL" id="ML014205">
    <property type="protein sequence ID" value="RKP00650.1"/>
    <property type="molecule type" value="Genomic_DNA"/>
</dbReference>
<dbReference type="Proteomes" id="UP000274922">
    <property type="component" value="Unassembled WGS sequence"/>
</dbReference>
<evidence type="ECO:0000313" key="9">
    <source>
        <dbReference type="EMBL" id="RKO96950.1"/>
    </source>
</evidence>
<reference evidence="9" key="3">
    <citation type="submission" date="2018-08" db="EMBL/GenBank/DDBJ databases">
        <title>Leveraging single-cell genomics to expand the Fungal Tree of Life.</title>
        <authorList>
            <consortium name="DOE Joint Genome Institute"/>
            <person name="Ahrendt S.R."/>
            <person name="Quandt C.A."/>
            <person name="Ciobanu D."/>
            <person name="Clum A."/>
            <person name="Salamov A."/>
            <person name="Andreopoulos B."/>
            <person name="Cheng J.-F."/>
            <person name="Woyke T."/>
            <person name="Pelin A."/>
            <person name="Henrissat B."/>
            <person name="Reynolds N."/>
            <person name="Benny G.L."/>
            <person name="Smith M.E."/>
            <person name="James T.Y."/>
            <person name="Grigoriev I.V."/>
        </authorList>
    </citation>
    <scope>NUCLEOTIDE SEQUENCE</scope>
    <source>
        <strain evidence="9">ATCC 52028</strain>
    </source>
</reference>
<dbReference type="GO" id="GO:0046961">
    <property type="term" value="F:proton-transporting ATPase activity, rotational mechanism"/>
    <property type="evidence" value="ECO:0007669"/>
    <property type="project" value="InterPro"/>
</dbReference>
<keyword evidence="5 8" id="KW-0406">Ion transport</keyword>
<dbReference type="Proteomes" id="UP000268535">
    <property type="component" value="Unassembled WGS sequence"/>
</dbReference>
<dbReference type="InterPro" id="IPR036906">
    <property type="entry name" value="ATPase_V1_fsu_sf"/>
</dbReference>
<protein>
    <recommendedName>
        <fullName evidence="2 8">V-type proton ATPase subunit F</fullName>
    </recommendedName>
</protein>
<keyword evidence="3 8" id="KW-0813">Transport</keyword>
<dbReference type="PANTHER" id="PTHR13861">
    <property type="entry name" value="VACUOLAR ATP SYNTHASE SUBUNIT F"/>
    <property type="match status" value="1"/>
</dbReference>
<dbReference type="InterPro" id="IPR005772">
    <property type="entry name" value="ATPase_V1-cplx_fsu_euk"/>
</dbReference>
<keyword evidence="4 8" id="KW-0375">Hydrogen ion transport</keyword>
<keyword evidence="12" id="KW-1185">Reference proteome</keyword>
<dbReference type="AlphaFoldDB" id="A0A4P9WZF1"/>